<protein>
    <submittedName>
        <fullName evidence="3">Uncharacterized protein</fullName>
    </submittedName>
</protein>
<dbReference type="EMBL" id="BARW01016970">
    <property type="protein sequence ID" value="GAI97299.1"/>
    <property type="molecule type" value="Genomic_DNA"/>
</dbReference>
<evidence type="ECO:0000259" key="2">
    <source>
        <dbReference type="Pfam" id="PF14319"/>
    </source>
</evidence>
<dbReference type="InterPro" id="IPR007069">
    <property type="entry name" value="Transposase_32"/>
</dbReference>
<dbReference type="Pfam" id="PF14319">
    <property type="entry name" value="Zn_Tnp_IS91"/>
    <property type="match status" value="1"/>
</dbReference>
<organism evidence="3">
    <name type="scientific">marine sediment metagenome</name>
    <dbReference type="NCBI Taxonomy" id="412755"/>
    <lineage>
        <taxon>unclassified sequences</taxon>
        <taxon>metagenomes</taxon>
        <taxon>ecological metagenomes</taxon>
    </lineage>
</organism>
<proteinExistence type="predicted"/>
<dbReference type="InterPro" id="IPR026889">
    <property type="entry name" value="Zn_Tnp"/>
</dbReference>
<gene>
    <name evidence="3" type="ORF">S12H4_29423</name>
</gene>
<dbReference type="PANTHER" id="PTHR37023:SF1">
    <property type="entry name" value="ISSOD25 TRANSPOSASE TNPA_ISSOD25"/>
    <property type="match status" value="1"/>
</dbReference>
<dbReference type="GO" id="GO:0004803">
    <property type="term" value="F:transposase activity"/>
    <property type="evidence" value="ECO:0007669"/>
    <property type="project" value="InterPro"/>
</dbReference>
<reference evidence="3" key="1">
    <citation type="journal article" date="2014" name="Front. Microbiol.">
        <title>High frequency of phylogenetically diverse reductive dehalogenase-homologous genes in deep subseafloor sedimentary metagenomes.</title>
        <authorList>
            <person name="Kawai M."/>
            <person name="Futagami T."/>
            <person name="Toyoda A."/>
            <person name="Takaki Y."/>
            <person name="Nishi S."/>
            <person name="Hori S."/>
            <person name="Arai W."/>
            <person name="Tsubouchi T."/>
            <person name="Morono Y."/>
            <person name="Uchiyama I."/>
            <person name="Ito T."/>
            <person name="Fujiyama A."/>
            <person name="Inagaki F."/>
            <person name="Takami H."/>
        </authorList>
    </citation>
    <scope>NUCLEOTIDE SEQUENCE</scope>
    <source>
        <strain evidence="3">Expedition CK06-06</strain>
    </source>
</reference>
<dbReference type="GO" id="GO:0003677">
    <property type="term" value="F:DNA binding"/>
    <property type="evidence" value="ECO:0007669"/>
    <property type="project" value="InterPro"/>
</dbReference>
<dbReference type="Pfam" id="PF04986">
    <property type="entry name" value="Y2_Tnp"/>
    <property type="match status" value="1"/>
</dbReference>
<accession>X1UY46</accession>
<sequence length="281" mass="32461">CPKCHKSDIQAWLQGRQKELLPVPYYHVIFTLPHELRGFTRLHQKRVYGLLIKSAADSIIKLAADPRYVGGRVGVMAVLHTWGSNLSYHPHVHCLVTGGGLSPDGQTWMPARDNYLVPVKALSRLFRGIFLARIRRQFEEIHLPESIWQKEWVVHCKPAVQGTRTVLNYLARYIHRVAITNSRIISIDNGKVTFRYKDSKSGAYIKTMTVSAEEFIRRFLQHVLPRGVNKVRYYGLWSSSNRRQLRKMQQILTQPENSQQVRLEENMDVEVPPPSEARQCP</sequence>
<name>X1UY46_9ZZZZ</name>
<dbReference type="PANTHER" id="PTHR37023">
    <property type="entry name" value="TRANSPOSASE"/>
    <property type="match status" value="1"/>
</dbReference>
<feature type="domain" description="Transposase IS801/IS1294" evidence="1">
    <location>
        <begin position="74"/>
        <end position="241"/>
    </location>
</feature>
<evidence type="ECO:0000313" key="3">
    <source>
        <dbReference type="EMBL" id="GAI97299.1"/>
    </source>
</evidence>
<evidence type="ECO:0000259" key="1">
    <source>
        <dbReference type="Pfam" id="PF04986"/>
    </source>
</evidence>
<feature type="non-terminal residue" evidence="3">
    <location>
        <position position="1"/>
    </location>
</feature>
<dbReference type="GO" id="GO:0006313">
    <property type="term" value="P:DNA transposition"/>
    <property type="evidence" value="ECO:0007669"/>
    <property type="project" value="InterPro"/>
</dbReference>
<feature type="non-terminal residue" evidence="3">
    <location>
        <position position="281"/>
    </location>
</feature>
<dbReference type="AlphaFoldDB" id="X1UY46"/>
<comment type="caution">
    <text evidence="3">The sequence shown here is derived from an EMBL/GenBank/DDBJ whole genome shotgun (WGS) entry which is preliminary data.</text>
</comment>
<feature type="domain" description="Transposase zinc-binding" evidence="2">
    <location>
        <begin position="1"/>
        <end position="32"/>
    </location>
</feature>